<reference evidence="4" key="1">
    <citation type="submission" date="2016-10" db="EMBL/GenBank/DDBJ databases">
        <authorList>
            <person name="Varghese N."/>
            <person name="Submissions S."/>
        </authorList>
    </citation>
    <scope>NUCLEOTIDE SEQUENCE [LARGE SCALE GENOMIC DNA]</scope>
    <source>
        <strain evidence="4">ATCC 23835</strain>
    </source>
</reference>
<dbReference type="Proteomes" id="UP000199524">
    <property type="component" value="Chromosome I"/>
</dbReference>
<organism evidence="3 4">
    <name type="scientific">Pseudomonas asplenii</name>
    <dbReference type="NCBI Taxonomy" id="53407"/>
    <lineage>
        <taxon>Bacteria</taxon>
        <taxon>Pseudomonadati</taxon>
        <taxon>Pseudomonadota</taxon>
        <taxon>Gammaproteobacteria</taxon>
        <taxon>Pseudomonadales</taxon>
        <taxon>Pseudomonadaceae</taxon>
        <taxon>Pseudomonas</taxon>
    </lineage>
</organism>
<feature type="region of interest" description="Disordered" evidence="1">
    <location>
        <begin position="83"/>
        <end position="104"/>
    </location>
</feature>
<accession>A0A1H1YUZ3</accession>
<dbReference type="GeneID" id="300209525"/>
<keyword evidence="4" id="KW-1185">Reference proteome</keyword>
<keyword evidence="2" id="KW-0472">Membrane</keyword>
<dbReference type="EMBL" id="LT629777">
    <property type="protein sequence ID" value="SDT25182.1"/>
    <property type="molecule type" value="Genomic_DNA"/>
</dbReference>
<protein>
    <submittedName>
        <fullName evidence="3">Uncharacterized protein</fullName>
    </submittedName>
</protein>
<gene>
    <name evidence="3" type="ORF">SAMN05216598_4642</name>
</gene>
<evidence type="ECO:0000256" key="2">
    <source>
        <dbReference type="SAM" id="Phobius"/>
    </source>
</evidence>
<evidence type="ECO:0000313" key="4">
    <source>
        <dbReference type="Proteomes" id="UP000199524"/>
    </source>
</evidence>
<keyword evidence="2" id="KW-0812">Transmembrane</keyword>
<proteinExistence type="predicted"/>
<name>A0A1H1YUZ3_9PSED</name>
<dbReference type="AlphaFoldDB" id="A0A1H1YUZ3"/>
<keyword evidence="2" id="KW-1133">Transmembrane helix</keyword>
<evidence type="ECO:0000313" key="3">
    <source>
        <dbReference type="EMBL" id="SDT25182.1"/>
    </source>
</evidence>
<feature type="transmembrane region" description="Helical" evidence="2">
    <location>
        <begin position="120"/>
        <end position="140"/>
    </location>
</feature>
<dbReference type="RefSeq" id="WP_090209221.1">
    <property type="nucleotide sequence ID" value="NZ_LT629777.1"/>
</dbReference>
<evidence type="ECO:0000256" key="1">
    <source>
        <dbReference type="SAM" id="MobiDB-lite"/>
    </source>
</evidence>
<sequence>MDHREQSEAHEERLQQAIADQLGITAEELDEWVVSEDGEYTDDDVLVVQSVEFPKNTPSRILARVGLPQEGTKVKHLKPIRADSFDDVAPGPQGAEGIAPLRDSSVSADKPPVFPKMMKWLFISLAVAVGAAAATVAWILHSLGPMPSFG</sequence>